<feature type="transmembrane region" description="Helical" evidence="10">
    <location>
        <begin position="142"/>
        <end position="164"/>
    </location>
</feature>
<evidence type="ECO:0000259" key="12">
    <source>
        <dbReference type="Pfam" id="PF01699"/>
    </source>
</evidence>
<keyword evidence="9 10" id="KW-0472">Membrane</keyword>
<sequence>MPGLSPRRSRKRGDEEQAPTTGDGVHADIHDGKPSAPQTFSQYMVKKQQSEKSGPVAIRPAGESGRRGLHPWHFVRIACRSGSTAGAICSLLWPVVPTALAVRYTLPSHHVLIFTVAYLAMIPCANLIGFAGQEFARKVPHVAGVLAEVTCGSVVEIILFMVLLAKDQFYVIKAAILGSILATMLLCLGLCFFVGGMRREEQTFSDAISEAGSGLLLTAGVALAVPTAFRLSLASAPGQTSQQLDASSLGISRIISILLVVSYCVYVVFQARTHHGIYAAIFELDEHRDHDKHKDEAKAKLTMTECVVALAIAIALVTLIAITLVAQIEHIIAGSNVSDAFMGLILVPLVEKFAEHLTAIDEAWDNQMNFALSHVLGATLQTALFNAPLTVIVSWGLDKGMDLSFDLFNLVMLILAILTVGRFLQDQKSNYLEGFLLAVLYVAIAVSAYYTPNPPGHESGGH</sequence>
<dbReference type="GO" id="GO:0006874">
    <property type="term" value="P:intracellular calcium ion homeostasis"/>
    <property type="evidence" value="ECO:0007669"/>
    <property type="project" value="TreeGrafter"/>
</dbReference>
<feature type="transmembrane region" description="Helical" evidence="10">
    <location>
        <begin position="331"/>
        <end position="350"/>
    </location>
</feature>
<keyword evidence="3 10" id="KW-0813">Transport</keyword>
<dbReference type="Gene3D" id="1.20.1420.30">
    <property type="entry name" value="NCX, central ion-binding region"/>
    <property type="match status" value="1"/>
</dbReference>
<dbReference type="GO" id="GO:0015369">
    <property type="term" value="F:calcium:proton antiporter activity"/>
    <property type="evidence" value="ECO:0007669"/>
    <property type="project" value="UniProtKB-UniRule"/>
</dbReference>
<keyword evidence="4 10" id="KW-0109">Calcium transport</keyword>
<dbReference type="Proteomes" id="UP000557566">
    <property type="component" value="Unassembled WGS sequence"/>
</dbReference>
<evidence type="ECO:0000313" key="14">
    <source>
        <dbReference type="Proteomes" id="UP000557566"/>
    </source>
</evidence>
<feature type="transmembrane region" description="Helical" evidence="10">
    <location>
        <begin position="407"/>
        <end position="424"/>
    </location>
</feature>
<dbReference type="InterPro" id="IPR004837">
    <property type="entry name" value="NaCa_Exmemb"/>
</dbReference>
<dbReference type="GO" id="GO:0012505">
    <property type="term" value="C:endomembrane system"/>
    <property type="evidence" value="ECO:0007669"/>
    <property type="project" value="UniProtKB-SubCell"/>
</dbReference>
<dbReference type="InterPro" id="IPR004713">
    <property type="entry name" value="CaH_exchang"/>
</dbReference>
<feature type="transmembrane region" description="Helical" evidence="10">
    <location>
        <begin position="371"/>
        <end position="395"/>
    </location>
</feature>
<feature type="transmembrane region" description="Helical" evidence="10">
    <location>
        <begin position="77"/>
        <end position="96"/>
    </location>
</feature>
<feature type="transmembrane region" description="Helical" evidence="10">
    <location>
        <begin position="431"/>
        <end position="450"/>
    </location>
</feature>
<keyword evidence="14" id="KW-1185">Reference proteome</keyword>
<dbReference type="PANTHER" id="PTHR31503:SF14">
    <property type="entry name" value="VACUOLAR CALCIUM ION TRANSPORTER"/>
    <property type="match status" value="1"/>
</dbReference>
<feature type="domain" description="Sodium/calcium exchanger membrane region" evidence="12">
    <location>
        <begin position="307"/>
        <end position="448"/>
    </location>
</feature>
<name>A0A8H4PZ86_9HYPO</name>
<dbReference type="InterPro" id="IPR044880">
    <property type="entry name" value="NCX_ion-bd_dom_sf"/>
</dbReference>
<accession>A0A8H4PZ86</accession>
<keyword evidence="6 10" id="KW-0106">Calcium</keyword>
<keyword evidence="7 10" id="KW-1133">Transmembrane helix</keyword>
<evidence type="ECO:0000256" key="8">
    <source>
        <dbReference type="ARBA" id="ARBA00023065"/>
    </source>
</evidence>
<comment type="subcellular location">
    <subcellularLocation>
        <location evidence="1">Endomembrane system</location>
        <topology evidence="1">Multi-pass membrane protein</topology>
    </subcellularLocation>
    <subcellularLocation>
        <location evidence="10">Vacuole membrane</location>
    </subcellularLocation>
</comment>
<feature type="transmembrane region" description="Helical" evidence="10">
    <location>
        <begin position="108"/>
        <end position="130"/>
    </location>
</feature>
<comment type="function">
    <text evidence="10">Has a role in promoting intracellular calcium ion sequestration via the exchange of calcium ions for hydrogen ions across the vacuolar membrane. Involved also in manganese ion homeostasis via its uptake into the vacuole.</text>
</comment>
<dbReference type="InterPro" id="IPR004798">
    <property type="entry name" value="CAX-like"/>
</dbReference>
<keyword evidence="10" id="KW-0926">Vacuole</keyword>
<keyword evidence="10" id="KW-0050">Antiport</keyword>
<feature type="transmembrane region" description="Helical" evidence="10">
    <location>
        <begin position="207"/>
        <end position="229"/>
    </location>
</feature>
<dbReference type="GO" id="GO:0000329">
    <property type="term" value="C:fungal-type vacuole membrane"/>
    <property type="evidence" value="ECO:0007669"/>
    <property type="project" value="TreeGrafter"/>
</dbReference>
<evidence type="ECO:0000256" key="5">
    <source>
        <dbReference type="ARBA" id="ARBA00022692"/>
    </source>
</evidence>
<dbReference type="OrthoDB" id="1699231at2759"/>
<reference evidence="13 14" key="1">
    <citation type="journal article" date="2020" name="Genome Biol. Evol.">
        <title>A new high-quality draft genome assembly of the Chinese cordyceps Ophiocordyceps sinensis.</title>
        <authorList>
            <person name="Shu R."/>
            <person name="Zhang J."/>
            <person name="Meng Q."/>
            <person name="Zhang H."/>
            <person name="Zhou G."/>
            <person name="Li M."/>
            <person name="Wu P."/>
            <person name="Zhao Y."/>
            <person name="Chen C."/>
            <person name="Qin Q."/>
        </authorList>
    </citation>
    <scope>NUCLEOTIDE SEQUENCE [LARGE SCALE GENOMIC DNA]</scope>
    <source>
        <strain evidence="13 14">IOZ07</strain>
    </source>
</reference>
<evidence type="ECO:0000256" key="6">
    <source>
        <dbReference type="ARBA" id="ARBA00022837"/>
    </source>
</evidence>
<feature type="transmembrane region" description="Helical" evidence="10">
    <location>
        <begin position="249"/>
        <end position="269"/>
    </location>
</feature>
<evidence type="ECO:0000256" key="2">
    <source>
        <dbReference type="ARBA" id="ARBA00008170"/>
    </source>
</evidence>
<evidence type="ECO:0000256" key="10">
    <source>
        <dbReference type="RuleBase" id="RU365028"/>
    </source>
</evidence>
<dbReference type="Pfam" id="PF01699">
    <property type="entry name" value="Na_Ca_ex"/>
    <property type="match status" value="2"/>
</dbReference>
<dbReference type="EMBL" id="JAAVMX010000001">
    <property type="protein sequence ID" value="KAF4512968.1"/>
    <property type="molecule type" value="Genomic_DNA"/>
</dbReference>
<protein>
    <recommendedName>
        <fullName evidence="10">Vacuolar calcium ion transporter</fullName>
    </recommendedName>
</protein>
<keyword evidence="5 10" id="KW-0812">Transmembrane</keyword>
<feature type="region of interest" description="Disordered" evidence="11">
    <location>
        <begin position="1"/>
        <end position="64"/>
    </location>
</feature>
<dbReference type="PANTHER" id="PTHR31503">
    <property type="entry name" value="VACUOLAR CALCIUM ION TRANSPORTER"/>
    <property type="match status" value="1"/>
</dbReference>
<evidence type="ECO:0000256" key="7">
    <source>
        <dbReference type="ARBA" id="ARBA00022989"/>
    </source>
</evidence>
<evidence type="ECO:0000256" key="3">
    <source>
        <dbReference type="ARBA" id="ARBA00022448"/>
    </source>
</evidence>
<evidence type="ECO:0000256" key="11">
    <source>
        <dbReference type="SAM" id="MobiDB-lite"/>
    </source>
</evidence>
<gene>
    <name evidence="13" type="ORF">G6O67_000291</name>
</gene>
<feature type="transmembrane region" description="Helical" evidence="10">
    <location>
        <begin position="306"/>
        <end position="325"/>
    </location>
</feature>
<evidence type="ECO:0000256" key="9">
    <source>
        <dbReference type="ARBA" id="ARBA00023136"/>
    </source>
</evidence>
<feature type="domain" description="Sodium/calcium exchanger membrane region" evidence="12">
    <location>
        <begin position="110"/>
        <end position="270"/>
    </location>
</feature>
<keyword evidence="8 10" id="KW-0406">Ion transport</keyword>
<dbReference type="AlphaFoldDB" id="A0A8H4PZ86"/>
<evidence type="ECO:0000256" key="1">
    <source>
        <dbReference type="ARBA" id="ARBA00004127"/>
    </source>
</evidence>
<comment type="similarity">
    <text evidence="2 10">Belongs to the Ca(2+):cation antiporter (CaCA) (TC 2.A.19) family.</text>
</comment>
<feature type="transmembrane region" description="Helical" evidence="10">
    <location>
        <begin position="170"/>
        <end position="195"/>
    </location>
</feature>
<organism evidence="13 14">
    <name type="scientific">Ophiocordyceps sinensis</name>
    <dbReference type="NCBI Taxonomy" id="72228"/>
    <lineage>
        <taxon>Eukaryota</taxon>
        <taxon>Fungi</taxon>
        <taxon>Dikarya</taxon>
        <taxon>Ascomycota</taxon>
        <taxon>Pezizomycotina</taxon>
        <taxon>Sordariomycetes</taxon>
        <taxon>Hypocreomycetidae</taxon>
        <taxon>Hypocreales</taxon>
        <taxon>Ophiocordycipitaceae</taxon>
        <taxon>Ophiocordyceps</taxon>
    </lineage>
</organism>
<evidence type="ECO:0000313" key="13">
    <source>
        <dbReference type="EMBL" id="KAF4512968.1"/>
    </source>
</evidence>
<proteinExistence type="inferred from homology"/>
<comment type="caution">
    <text evidence="13">The sequence shown here is derived from an EMBL/GenBank/DDBJ whole genome shotgun (WGS) entry which is preliminary data.</text>
</comment>
<evidence type="ECO:0000256" key="4">
    <source>
        <dbReference type="ARBA" id="ARBA00022568"/>
    </source>
</evidence>
<dbReference type="NCBIfam" id="TIGR00378">
    <property type="entry name" value="cax"/>
    <property type="match status" value="1"/>
</dbReference>